<evidence type="ECO:0000313" key="2">
    <source>
        <dbReference type="EMBL" id="OJI99169.1"/>
    </source>
</evidence>
<feature type="region of interest" description="Disordered" evidence="1">
    <location>
        <begin position="109"/>
        <end position="178"/>
    </location>
</feature>
<feature type="compositionally biased region" description="Low complexity" evidence="1">
    <location>
        <begin position="18"/>
        <end position="27"/>
    </location>
</feature>
<evidence type="ECO:0000256" key="1">
    <source>
        <dbReference type="SAM" id="MobiDB-lite"/>
    </source>
</evidence>
<dbReference type="EMBL" id="KV878126">
    <property type="protein sequence ID" value="OJI99169.1"/>
    <property type="molecule type" value="Genomic_DNA"/>
</dbReference>
<evidence type="ECO:0000313" key="3">
    <source>
        <dbReference type="Proteomes" id="UP000184073"/>
    </source>
</evidence>
<organism evidence="2 3">
    <name type="scientific">Aspergillus versicolor CBS 583.65</name>
    <dbReference type="NCBI Taxonomy" id="1036611"/>
    <lineage>
        <taxon>Eukaryota</taxon>
        <taxon>Fungi</taxon>
        <taxon>Dikarya</taxon>
        <taxon>Ascomycota</taxon>
        <taxon>Pezizomycotina</taxon>
        <taxon>Eurotiomycetes</taxon>
        <taxon>Eurotiomycetidae</taxon>
        <taxon>Eurotiales</taxon>
        <taxon>Aspergillaceae</taxon>
        <taxon>Aspergillus</taxon>
        <taxon>Aspergillus subgen. Nidulantes</taxon>
    </lineage>
</organism>
<accession>A0A1L9PCB3</accession>
<feature type="region of interest" description="Disordered" evidence="1">
    <location>
        <begin position="1"/>
        <end position="27"/>
    </location>
</feature>
<name>A0A1L9PCB3_ASPVE</name>
<reference evidence="3" key="1">
    <citation type="journal article" date="2017" name="Genome Biol.">
        <title>Comparative genomics reveals high biological diversity and specific adaptations in the industrially and medically important fungal genus Aspergillus.</title>
        <authorList>
            <person name="de Vries R.P."/>
            <person name="Riley R."/>
            <person name="Wiebenga A."/>
            <person name="Aguilar-Osorio G."/>
            <person name="Amillis S."/>
            <person name="Uchima C.A."/>
            <person name="Anderluh G."/>
            <person name="Asadollahi M."/>
            <person name="Askin M."/>
            <person name="Barry K."/>
            <person name="Battaglia E."/>
            <person name="Bayram O."/>
            <person name="Benocci T."/>
            <person name="Braus-Stromeyer S.A."/>
            <person name="Caldana C."/>
            <person name="Canovas D."/>
            <person name="Cerqueira G.C."/>
            <person name="Chen F."/>
            <person name="Chen W."/>
            <person name="Choi C."/>
            <person name="Clum A."/>
            <person name="Dos Santos R.A."/>
            <person name="Damasio A.R."/>
            <person name="Diallinas G."/>
            <person name="Emri T."/>
            <person name="Fekete E."/>
            <person name="Flipphi M."/>
            <person name="Freyberg S."/>
            <person name="Gallo A."/>
            <person name="Gournas C."/>
            <person name="Habgood R."/>
            <person name="Hainaut M."/>
            <person name="Harispe M.L."/>
            <person name="Henrissat B."/>
            <person name="Hilden K.S."/>
            <person name="Hope R."/>
            <person name="Hossain A."/>
            <person name="Karabika E."/>
            <person name="Karaffa L."/>
            <person name="Karanyi Z."/>
            <person name="Krasevec N."/>
            <person name="Kuo A."/>
            <person name="Kusch H."/>
            <person name="LaButti K."/>
            <person name="Lagendijk E.L."/>
            <person name="Lapidus A."/>
            <person name="Levasseur A."/>
            <person name="Lindquist E."/>
            <person name="Lipzen A."/>
            <person name="Logrieco A.F."/>
            <person name="MacCabe A."/>
            <person name="Maekelae M.R."/>
            <person name="Malavazi I."/>
            <person name="Melin P."/>
            <person name="Meyer V."/>
            <person name="Mielnichuk N."/>
            <person name="Miskei M."/>
            <person name="Molnar A.P."/>
            <person name="Mule G."/>
            <person name="Ngan C.Y."/>
            <person name="Orejas M."/>
            <person name="Orosz E."/>
            <person name="Ouedraogo J.P."/>
            <person name="Overkamp K.M."/>
            <person name="Park H.-S."/>
            <person name="Perrone G."/>
            <person name="Piumi F."/>
            <person name="Punt P.J."/>
            <person name="Ram A.F."/>
            <person name="Ramon A."/>
            <person name="Rauscher S."/>
            <person name="Record E."/>
            <person name="Riano-Pachon D.M."/>
            <person name="Robert V."/>
            <person name="Roehrig J."/>
            <person name="Ruller R."/>
            <person name="Salamov A."/>
            <person name="Salih N.S."/>
            <person name="Samson R.A."/>
            <person name="Sandor E."/>
            <person name="Sanguinetti M."/>
            <person name="Schuetze T."/>
            <person name="Sepcic K."/>
            <person name="Shelest E."/>
            <person name="Sherlock G."/>
            <person name="Sophianopoulou V."/>
            <person name="Squina F.M."/>
            <person name="Sun H."/>
            <person name="Susca A."/>
            <person name="Todd R.B."/>
            <person name="Tsang A."/>
            <person name="Unkles S.E."/>
            <person name="van de Wiele N."/>
            <person name="van Rossen-Uffink D."/>
            <person name="Oliveira J.V."/>
            <person name="Vesth T.C."/>
            <person name="Visser J."/>
            <person name="Yu J.-H."/>
            <person name="Zhou M."/>
            <person name="Andersen M.R."/>
            <person name="Archer D.B."/>
            <person name="Baker S.E."/>
            <person name="Benoit I."/>
            <person name="Brakhage A.A."/>
            <person name="Braus G.H."/>
            <person name="Fischer R."/>
            <person name="Frisvad J.C."/>
            <person name="Goldman G.H."/>
            <person name="Houbraken J."/>
            <person name="Oakley B."/>
            <person name="Pocsi I."/>
            <person name="Scazzocchio C."/>
            <person name="Seiboth B."/>
            <person name="vanKuyk P.A."/>
            <person name="Wortman J."/>
            <person name="Dyer P.S."/>
            <person name="Grigoriev I.V."/>
        </authorList>
    </citation>
    <scope>NUCLEOTIDE SEQUENCE [LARGE SCALE GENOMIC DNA]</scope>
    <source>
        <strain evidence="3">CBS 583.65</strain>
    </source>
</reference>
<feature type="compositionally biased region" description="Polar residues" evidence="1">
    <location>
        <begin position="1"/>
        <end position="11"/>
    </location>
</feature>
<sequence>MTAKQINNITGFTAPRTLSQSPLSNSGPPLPLQARTRMAACLKCHTEMTIQHDSCNPPFISTSDSSSHRQLLFIASPFHQSPCIFCVLITPSYYRSSFLNPFPHRRQERGARAQSCRGAPPSAFPSNLPLYGSGGLTRSSGNREELRGSNNKSTDDMIPQISLSRAPAFPEPKAHRDG</sequence>
<dbReference type="RefSeq" id="XP_040664932.1">
    <property type="nucleotide sequence ID" value="XM_040814305.1"/>
</dbReference>
<gene>
    <name evidence="2" type="ORF">ASPVEDRAFT_503951</name>
</gene>
<keyword evidence="3" id="KW-1185">Reference proteome</keyword>
<dbReference type="VEuPathDB" id="FungiDB:ASPVEDRAFT_503951"/>
<dbReference type="GeneID" id="63729816"/>
<dbReference type="AlphaFoldDB" id="A0A1L9PCB3"/>
<dbReference type="Proteomes" id="UP000184073">
    <property type="component" value="Unassembled WGS sequence"/>
</dbReference>
<protein>
    <submittedName>
        <fullName evidence="2">Uncharacterized protein</fullName>
    </submittedName>
</protein>
<proteinExistence type="predicted"/>